<dbReference type="OrthoDB" id="408373at2759"/>
<gene>
    <name evidence="2" type="ORF">PV10_00841</name>
</gene>
<dbReference type="GO" id="GO:0047372">
    <property type="term" value="F:monoacylglycerol lipase activity"/>
    <property type="evidence" value="ECO:0007669"/>
    <property type="project" value="TreeGrafter"/>
</dbReference>
<evidence type="ECO:0000259" key="1">
    <source>
        <dbReference type="Pfam" id="PF00561"/>
    </source>
</evidence>
<evidence type="ECO:0000313" key="2">
    <source>
        <dbReference type="EMBL" id="KIV97039.1"/>
    </source>
</evidence>
<feature type="domain" description="AB hydrolase-1" evidence="1">
    <location>
        <begin position="30"/>
        <end position="154"/>
    </location>
</feature>
<dbReference type="Pfam" id="PF00561">
    <property type="entry name" value="Abhydrolase_1"/>
    <property type="match status" value="1"/>
</dbReference>
<accession>A0A0D1ZT36</accession>
<dbReference type="Gene3D" id="3.40.50.1820">
    <property type="entry name" value="alpha/beta hydrolase"/>
    <property type="match status" value="1"/>
</dbReference>
<dbReference type="InterPro" id="IPR029058">
    <property type="entry name" value="AB_hydrolase_fold"/>
</dbReference>
<organism evidence="2 3">
    <name type="scientific">Exophiala mesophila</name>
    <name type="common">Black yeast-like fungus</name>
    <dbReference type="NCBI Taxonomy" id="212818"/>
    <lineage>
        <taxon>Eukaryota</taxon>
        <taxon>Fungi</taxon>
        <taxon>Dikarya</taxon>
        <taxon>Ascomycota</taxon>
        <taxon>Pezizomycotina</taxon>
        <taxon>Eurotiomycetes</taxon>
        <taxon>Chaetothyriomycetidae</taxon>
        <taxon>Chaetothyriales</taxon>
        <taxon>Herpotrichiellaceae</taxon>
        <taxon>Exophiala</taxon>
    </lineage>
</organism>
<dbReference type="PRINTS" id="PR00111">
    <property type="entry name" value="ABHYDROLASE"/>
</dbReference>
<protein>
    <recommendedName>
        <fullName evidence="1">AB hydrolase-1 domain-containing protein</fullName>
    </recommendedName>
</protein>
<dbReference type="Proteomes" id="UP000054302">
    <property type="component" value="Unassembled WGS sequence"/>
</dbReference>
<dbReference type="AlphaFoldDB" id="A0A0D1ZT36"/>
<dbReference type="PANTHER" id="PTHR43798:SF5">
    <property type="entry name" value="MONOACYLGLYCEROL LIPASE ABHD6"/>
    <property type="match status" value="1"/>
</dbReference>
<dbReference type="RefSeq" id="XP_016228613.1">
    <property type="nucleotide sequence ID" value="XM_016364964.1"/>
</dbReference>
<dbReference type="EMBL" id="KN847520">
    <property type="protein sequence ID" value="KIV97039.1"/>
    <property type="molecule type" value="Genomic_DNA"/>
</dbReference>
<evidence type="ECO:0000313" key="3">
    <source>
        <dbReference type="Proteomes" id="UP000054302"/>
    </source>
</evidence>
<dbReference type="GO" id="GO:0046464">
    <property type="term" value="P:acylglycerol catabolic process"/>
    <property type="evidence" value="ECO:0007669"/>
    <property type="project" value="TreeGrafter"/>
</dbReference>
<name>A0A0D1ZT36_EXOME</name>
<sequence>MPFVTINNHTLHYTDVGPSASPPSAGLSKTLLFIHGLGSTQNYFMSLLPYLSTHRVVVFDNDGAGRSSYTPDTPTTITSIASDAIGLLDHLSISKAIIVGYSMGGMLPSQIAATSPDRIVAGICIGPVHPSPSVAAIFAKRIGAVRDGGMEVMANTIPAAATGPEATALQKAFIREMLLAQDPQGYIANCRAIELAEPPEYSAVHVPMLIIAGQEDKSAPVAGCEYILSQWASVNKRMEILPGVGHWHCIEASDEVGRLMSQFISDLPA</sequence>
<dbReference type="InterPro" id="IPR000073">
    <property type="entry name" value="AB_hydrolase_1"/>
</dbReference>
<keyword evidence="3" id="KW-1185">Reference proteome</keyword>
<dbReference type="VEuPathDB" id="FungiDB:PV10_00841"/>
<dbReference type="SUPFAM" id="SSF53474">
    <property type="entry name" value="alpha/beta-Hydrolases"/>
    <property type="match status" value="1"/>
</dbReference>
<proteinExistence type="predicted"/>
<dbReference type="HOGENOM" id="CLU_020336_50_3_1"/>
<dbReference type="GeneID" id="27318686"/>
<dbReference type="GO" id="GO:0016020">
    <property type="term" value="C:membrane"/>
    <property type="evidence" value="ECO:0007669"/>
    <property type="project" value="TreeGrafter"/>
</dbReference>
<dbReference type="PANTHER" id="PTHR43798">
    <property type="entry name" value="MONOACYLGLYCEROL LIPASE"/>
    <property type="match status" value="1"/>
</dbReference>
<dbReference type="STRING" id="212818.A0A0D1ZT36"/>
<reference evidence="2 3" key="1">
    <citation type="submission" date="2015-01" db="EMBL/GenBank/DDBJ databases">
        <title>The Genome Sequence of Exophiala mesophila CBS40295.</title>
        <authorList>
            <consortium name="The Broad Institute Genomics Platform"/>
            <person name="Cuomo C."/>
            <person name="de Hoog S."/>
            <person name="Gorbushina A."/>
            <person name="Stielow B."/>
            <person name="Teixiera M."/>
            <person name="Abouelleil A."/>
            <person name="Chapman S.B."/>
            <person name="Priest M."/>
            <person name="Young S.K."/>
            <person name="Wortman J."/>
            <person name="Nusbaum C."/>
            <person name="Birren B."/>
        </authorList>
    </citation>
    <scope>NUCLEOTIDE SEQUENCE [LARGE SCALE GENOMIC DNA]</scope>
    <source>
        <strain evidence="2 3">CBS 40295</strain>
    </source>
</reference>
<dbReference type="InterPro" id="IPR050266">
    <property type="entry name" value="AB_hydrolase_sf"/>
</dbReference>
<dbReference type="OMA" id="KGVGHWH"/>